<proteinExistence type="predicted"/>
<evidence type="ECO:0000313" key="1">
    <source>
        <dbReference type="EMBL" id="KDQ32859.1"/>
    </source>
</evidence>
<sequence length="153" mass="17027">MATSGGQWLKAGGHVVGTQSKERGRPQRIVQYPQNWVLRRPWLQDATILTTVRGAEFEAPGFQNWCCRIPATATATRCCGEPDVHAWIRPGPVELDVSAETARENLAIVWSSRSDLDLQDTSSRTPSIVQQVDLKIKEANIHLEHSDADERAL</sequence>
<dbReference type="Proteomes" id="UP000027073">
    <property type="component" value="Unassembled WGS sequence"/>
</dbReference>
<protein>
    <submittedName>
        <fullName evidence="1">Uncharacterized protein</fullName>
    </submittedName>
</protein>
<accession>A0A067NYA8</accession>
<dbReference type="InParanoid" id="A0A067NYA8"/>
<reference evidence="2" key="1">
    <citation type="journal article" date="2014" name="Proc. Natl. Acad. Sci. U.S.A.">
        <title>Extensive sampling of basidiomycete genomes demonstrates inadequacy of the white-rot/brown-rot paradigm for wood decay fungi.</title>
        <authorList>
            <person name="Riley R."/>
            <person name="Salamov A.A."/>
            <person name="Brown D.W."/>
            <person name="Nagy L.G."/>
            <person name="Floudas D."/>
            <person name="Held B.W."/>
            <person name="Levasseur A."/>
            <person name="Lombard V."/>
            <person name="Morin E."/>
            <person name="Otillar R."/>
            <person name="Lindquist E.A."/>
            <person name="Sun H."/>
            <person name="LaButti K.M."/>
            <person name="Schmutz J."/>
            <person name="Jabbour D."/>
            <person name="Luo H."/>
            <person name="Baker S.E."/>
            <person name="Pisabarro A.G."/>
            <person name="Walton J.D."/>
            <person name="Blanchette R.A."/>
            <person name="Henrissat B."/>
            <person name="Martin F."/>
            <person name="Cullen D."/>
            <person name="Hibbett D.S."/>
            <person name="Grigoriev I.V."/>
        </authorList>
    </citation>
    <scope>NUCLEOTIDE SEQUENCE [LARGE SCALE GENOMIC DNA]</scope>
    <source>
        <strain evidence="2">PC15</strain>
    </source>
</reference>
<dbReference type="HOGENOM" id="CLU_1714061_0_0_1"/>
<evidence type="ECO:0000313" key="2">
    <source>
        <dbReference type="Proteomes" id="UP000027073"/>
    </source>
</evidence>
<organism evidence="1 2">
    <name type="scientific">Pleurotus ostreatus (strain PC15)</name>
    <name type="common">Oyster mushroom</name>
    <dbReference type="NCBI Taxonomy" id="1137138"/>
    <lineage>
        <taxon>Eukaryota</taxon>
        <taxon>Fungi</taxon>
        <taxon>Dikarya</taxon>
        <taxon>Basidiomycota</taxon>
        <taxon>Agaricomycotina</taxon>
        <taxon>Agaricomycetes</taxon>
        <taxon>Agaricomycetidae</taxon>
        <taxon>Agaricales</taxon>
        <taxon>Pleurotineae</taxon>
        <taxon>Pleurotaceae</taxon>
        <taxon>Pleurotus</taxon>
    </lineage>
</organism>
<dbReference type="VEuPathDB" id="FungiDB:PLEOSDRAFT_164820"/>
<dbReference type="EMBL" id="KL198004">
    <property type="protein sequence ID" value="KDQ32859.1"/>
    <property type="molecule type" value="Genomic_DNA"/>
</dbReference>
<name>A0A067NYA8_PLEO1</name>
<dbReference type="AlphaFoldDB" id="A0A067NYA8"/>
<gene>
    <name evidence="1" type="ORF">PLEOSDRAFT_164820</name>
</gene>